<protein>
    <submittedName>
        <fullName evidence="1">Cilia- and flagella-associated protein 221</fullName>
    </submittedName>
</protein>
<keyword evidence="1" id="KW-0282">Flagellum</keyword>
<evidence type="ECO:0000313" key="2">
    <source>
        <dbReference type="Proteomes" id="UP000597762"/>
    </source>
</evidence>
<dbReference type="InterPro" id="IPR013783">
    <property type="entry name" value="Ig-like_fold"/>
</dbReference>
<dbReference type="GO" id="GO:0044458">
    <property type="term" value="P:motile cilium assembly"/>
    <property type="evidence" value="ECO:0007669"/>
    <property type="project" value="TreeGrafter"/>
</dbReference>
<dbReference type="PANTHER" id="PTHR46500">
    <property type="entry name" value="CILIA- AND FLAGELLA-ASSOCIATED PROTEIN 221"/>
    <property type="match status" value="1"/>
</dbReference>
<comment type="caution">
    <text evidence="1">The sequence shown here is derived from an EMBL/GenBank/DDBJ whole genome shotgun (WGS) entry which is preliminary data.</text>
</comment>
<dbReference type="InterPro" id="IPR029676">
    <property type="entry name" value="CFAP221"/>
</dbReference>
<dbReference type="PANTHER" id="PTHR46500:SF1">
    <property type="entry name" value="CILIA- AND FLAGELLA-ASSOCIATED PROTEIN 221"/>
    <property type="match status" value="1"/>
</dbReference>
<organism evidence="1 2">
    <name type="scientific">Acanthosepion pharaonis</name>
    <name type="common">Pharaoh cuttlefish</name>
    <name type="synonym">Sepia pharaonis</name>
    <dbReference type="NCBI Taxonomy" id="158019"/>
    <lineage>
        <taxon>Eukaryota</taxon>
        <taxon>Metazoa</taxon>
        <taxon>Spiralia</taxon>
        <taxon>Lophotrochozoa</taxon>
        <taxon>Mollusca</taxon>
        <taxon>Cephalopoda</taxon>
        <taxon>Coleoidea</taxon>
        <taxon>Decapodiformes</taxon>
        <taxon>Sepiida</taxon>
        <taxon>Sepiina</taxon>
        <taxon>Sepiidae</taxon>
        <taxon>Acanthosepion</taxon>
    </lineage>
</organism>
<proteinExistence type="predicted"/>
<dbReference type="EMBL" id="CAHIKZ030005540">
    <property type="protein sequence ID" value="CAE1328851.1"/>
    <property type="molecule type" value="Genomic_DNA"/>
</dbReference>
<reference evidence="1" key="1">
    <citation type="submission" date="2021-01" db="EMBL/GenBank/DDBJ databases">
        <authorList>
            <person name="Li R."/>
            <person name="Bekaert M."/>
        </authorList>
    </citation>
    <scope>NUCLEOTIDE SEQUENCE</scope>
    <source>
        <strain evidence="1">Farmed</strain>
    </source>
</reference>
<dbReference type="GO" id="GO:0097729">
    <property type="term" value="C:9+2 motile cilium"/>
    <property type="evidence" value="ECO:0007669"/>
    <property type="project" value="TreeGrafter"/>
</dbReference>
<evidence type="ECO:0000313" key="1">
    <source>
        <dbReference type="EMBL" id="CAE1328851.1"/>
    </source>
</evidence>
<dbReference type="Gene3D" id="2.60.40.10">
    <property type="entry name" value="Immunoglobulins"/>
    <property type="match status" value="1"/>
</dbReference>
<gene>
    <name evidence="1" type="ORF">SPHA_78451</name>
</gene>
<dbReference type="Pfam" id="PF24771">
    <property type="entry name" value="Ig_CFAP74_1st"/>
    <property type="match status" value="1"/>
</dbReference>
<sequence>MATDVARASPLKNSILLDSLQLVEPAETHPPVPNHLLDTKIYRNLGQSKVVAVTPEDVHFAGFQVGKKSVADFCITNVCKDVISINILPPQSKYFKLHYKKPGLMIPGIKLNCQVEFLPVEWRYYYDCVRINCPGEENVVVPIHAYPVMNTDGFPQFYLFPPVPVGERLVGFSYIYHSDSIM</sequence>
<keyword evidence="1" id="KW-0969">Cilium</keyword>
<dbReference type="OrthoDB" id="5538672at2759"/>
<accession>A0A812EVD0</accession>
<dbReference type="AlphaFoldDB" id="A0A812EVD0"/>
<name>A0A812EVD0_ACAPH</name>
<dbReference type="Proteomes" id="UP000597762">
    <property type="component" value="Unassembled WGS sequence"/>
</dbReference>
<dbReference type="GO" id="GO:0003341">
    <property type="term" value="P:cilium movement"/>
    <property type="evidence" value="ECO:0007669"/>
    <property type="project" value="InterPro"/>
</dbReference>
<keyword evidence="2" id="KW-1185">Reference proteome</keyword>
<keyword evidence="1" id="KW-0966">Cell projection</keyword>